<dbReference type="Gene3D" id="3.10.450.50">
    <property type="match status" value="1"/>
</dbReference>
<dbReference type="OrthoDB" id="3691516at2"/>
<evidence type="ECO:0000313" key="2">
    <source>
        <dbReference type="EMBL" id="PRY41312.1"/>
    </source>
</evidence>
<dbReference type="InterPro" id="IPR037401">
    <property type="entry name" value="SnoaL-like"/>
</dbReference>
<sequence>MTGVDPATRAALADLNARFAWSLDRHRYEDLRDVLAPDVHYVGAGGELTGVEAVIASFRARTGPRTTRHGLGNLLLTPAGDGRVTALSSWHTFASNSAHPRGVGLYQVADFADVYARGGDGDWRIAERVIRPVFREPGLAPGPGATSGGAL</sequence>
<feature type="domain" description="SnoaL-like" evidence="1">
    <location>
        <begin position="8"/>
        <end position="128"/>
    </location>
</feature>
<evidence type="ECO:0000259" key="1">
    <source>
        <dbReference type="Pfam" id="PF13577"/>
    </source>
</evidence>
<proteinExistence type="predicted"/>
<dbReference type="EMBL" id="PVTF01000005">
    <property type="protein sequence ID" value="PRY41312.1"/>
    <property type="molecule type" value="Genomic_DNA"/>
</dbReference>
<accession>A0A2T0T6R0</accession>
<comment type="caution">
    <text evidence="2">The sequence shown here is derived from an EMBL/GenBank/DDBJ whole genome shotgun (WGS) entry which is preliminary data.</text>
</comment>
<protein>
    <submittedName>
        <fullName evidence="2">SnoaL-like protein</fullName>
    </submittedName>
</protein>
<dbReference type="RefSeq" id="WP_106188359.1">
    <property type="nucleotide sequence ID" value="NZ_PVTF01000005.1"/>
</dbReference>
<dbReference type="Pfam" id="PF13577">
    <property type="entry name" value="SnoaL_4"/>
    <property type="match status" value="1"/>
</dbReference>
<dbReference type="InterPro" id="IPR032710">
    <property type="entry name" value="NTF2-like_dom_sf"/>
</dbReference>
<name>A0A2T0T6R0_9PSEU</name>
<dbReference type="SUPFAM" id="SSF54427">
    <property type="entry name" value="NTF2-like"/>
    <property type="match status" value="1"/>
</dbReference>
<dbReference type="AlphaFoldDB" id="A0A2T0T6R0"/>
<evidence type="ECO:0000313" key="3">
    <source>
        <dbReference type="Proteomes" id="UP000239494"/>
    </source>
</evidence>
<keyword evidence="3" id="KW-1185">Reference proteome</keyword>
<organism evidence="2 3">
    <name type="scientific">Umezawaea tangerina</name>
    <dbReference type="NCBI Taxonomy" id="84725"/>
    <lineage>
        <taxon>Bacteria</taxon>
        <taxon>Bacillati</taxon>
        <taxon>Actinomycetota</taxon>
        <taxon>Actinomycetes</taxon>
        <taxon>Pseudonocardiales</taxon>
        <taxon>Pseudonocardiaceae</taxon>
        <taxon>Umezawaea</taxon>
    </lineage>
</organism>
<dbReference type="Proteomes" id="UP000239494">
    <property type="component" value="Unassembled WGS sequence"/>
</dbReference>
<gene>
    <name evidence="2" type="ORF">CLV43_10570</name>
</gene>
<reference evidence="2 3" key="1">
    <citation type="submission" date="2018-03" db="EMBL/GenBank/DDBJ databases">
        <title>Genomic Encyclopedia of Archaeal and Bacterial Type Strains, Phase II (KMG-II): from individual species to whole genera.</title>
        <authorList>
            <person name="Goeker M."/>
        </authorList>
    </citation>
    <scope>NUCLEOTIDE SEQUENCE [LARGE SCALE GENOMIC DNA]</scope>
    <source>
        <strain evidence="2 3">DSM 44720</strain>
    </source>
</reference>